<reference evidence="2" key="1">
    <citation type="submission" date="2020-02" db="EMBL/GenBank/DDBJ databases">
        <authorList>
            <person name="Meier V. D."/>
        </authorList>
    </citation>
    <scope>NUCLEOTIDE SEQUENCE</scope>
    <source>
        <strain evidence="2">AVDCRST_MAG47</strain>
    </source>
</reference>
<gene>
    <name evidence="2" type="ORF">AVDCRST_MAG47-1951</name>
</gene>
<dbReference type="Gene3D" id="2.130.10.10">
    <property type="entry name" value="YVTN repeat-like/Quinoprotein amine dehydrogenase"/>
    <property type="match status" value="1"/>
</dbReference>
<accession>A0A6J4N7V6</accession>
<dbReference type="EMBL" id="CADCUK010000130">
    <property type="protein sequence ID" value="CAA9378464.1"/>
    <property type="molecule type" value="Genomic_DNA"/>
</dbReference>
<dbReference type="SUPFAM" id="SSF75011">
    <property type="entry name" value="3-carboxy-cis,cis-mucoante lactonizing enzyme"/>
    <property type="match status" value="1"/>
</dbReference>
<feature type="region of interest" description="Disordered" evidence="1">
    <location>
        <begin position="39"/>
        <end position="68"/>
    </location>
</feature>
<proteinExistence type="predicted"/>
<evidence type="ECO:0000313" key="2">
    <source>
        <dbReference type="EMBL" id="CAA9378464.1"/>
    </source>
</evidence>
<name>A0A6J4N7V6_9ACTN</name>
<protein>
    <submittedName>
        <fullName evidence="2">Uncharacterized protein</fullName>
    </submittedName>
</protein>
<evidence type="ECO:0000256" key="1">
    <source>
        <dbReference type="SAM" id="MobiDB-lite"/>
    </source>
</evidence>
<dbReference type="InterPro" id="IPR015943">
    <property type="entry name" value="WD40/YVTN_repeat-like_dom_sf"/>
</dbReference>
<organism evidence="2">
    <name type="scientific">uncultured Nocardioidaceae bacterium</name>
    <dbReference type="NCBI Taxonomy" id="253824"/>
    <lineage>
        <taxon>Bacteria</taxon>
        <taxon>Bacillati</taxon>
        <taxon>Actinomycetota</taxon>
        <taxon>Actinomycetes</taxon>
        <taxon>Propionibacteriales</taxon>
        <taxon>Nocardioidaceae</taxon>
        <taxon>environmental samples</taxon>
    </lineage>
</organism>
<sequence>MERTAPLTWTDPTVRRLVVTVVALLLAVGALTTFGGSAQGDASLRGATPQAPCNGPDDRPETGRQGRVPTEEYANQRYARGYQCNTVQVAHQGVAGGFKVQRYTDQQGHTCAFYDSTLLFPRDVLFTAAEGRGVIVLNMDDPSRPRKTAELTTPAMLSPHESLLVNKKRGLLAAVLGNPDTNIGVVDIYDVSKDCRHPELLSTEQNASYGHESGFSPDGRTFWVAGAGGGNLTAVDLTDPSNPEMIFEQEGVTYHGLRLSHDGRTMFVANLGTDTGGVNTIGLRVLDVSEVQERQPDPEVRIVSDLTWPQVSIPQVAEPFTRNGKKYLLEVDEFENFDGSGAVGAARIIDRSDRRNPTVVSNMRLEVHQPKVHEGEQRTDPGGSVPVQGYAAHYCSVPYREDPKIVACSMILSGLRLFDISDLRNPVEVGYFNRPVLPGSRTLNPTAAGAFAMSQPEWDLRRRQVWYSDGNSGFYVVGLRGGIGQLIERR</sequence>
<dbReference type="AlphaFoldDB" id="A0A6J4N7V6"/>